<dbReference type="RefSeq" id="WP_216364195.1">
    <property type="nucleotide sequence ID" value="NZ_NBXA01000021.1"/>
</dbReference>
<comment type="caution">
    <text evidence="1">The sequence shown here is derived from an EMBL/GenBank/DDBJ whole genome shotgun (WGS) entry which is preliminary data.</text>
</comment>
<dbReference type="AlphaFoldDB" id="A0A3E0VSB2"/>
<gene>
    <name evidence="1" type="ORF">B7R21_09645</name>
</gene>
<dbReference type="Proteomes" id="UP000256709">
    <property type="component" value="Unassembled WGS sequence"/>
</dbReference>
<proteinExistence type="predicted"/>
<evidence type="ECO:0000313" key="2">
    <source>
        <dbReference type="Proteomes" id="UP000256709"/>
    </source>
</evidence>
<protein>
    <submittedName>
        <fullName evidence="1">Uncharacterized protein</fullName>
    </submittedName>
</protein>
<organism evidence="1 2">
    <name type="scientific">Subtercola boreus</name>
    <dbReference type="NCBI Taxonomy" id="120213"/>
    <lineage>
        <taxon>Bacteria</taxon>
        <taxon>Bacillati</taxon>
        <taxon>Actinomycetota</taxon>
        <taxon>Actinomycetes</taxon>
        <taxon>Micrococcales</taxon>
        <taxon>Microbacteriaceae</taxon>
        <taxon>Subtercola</taxon>
    </lineage>
</organism>
<evidence type="ECO:0000313" key="1">
    <source>
        <dbReference type="EMBL" id="RFA12601.1"/>
    </source>
</evidence>
<sequence>MTLSALRPDALAVTPGGFELRLSLPWIRSMPLSSIAGLEVRLDGVPVVVDIVVGTRRITPGDLVAETGWWFIQDRLVLAGHEHPGPGEHDVEVRFTLMVPYLQGAPDAPLTLPFTVAARLVPGIAAGAGAVIATVSHDVGAL</sequence>
<name>A0A3E0VSB2_9MICO</name>
<accession>A0A3E0VSB2</accession>
<reference evidence="1 2" key="1">
    <citation type="submission" date="2017-04" db="EMBL/GenBank/DDBJ databases">
        <title>Comparative genome analysis of Subtercola boreus.</title>
        <authorList>
            <person name="Cho Y.-J."/>
            <person name="Cho A."/>
            <person name="Kim O.-S."/>
            <person name="Lee J.-I."/>
        </authorList>
    </citation>
    <scope>NUCLEOTIDE SEQUENCE [LARGE SCALE GENOMIC DNA]</scope>
    <source>
        <strain evidence="1 2">P27444</strain>
    </source>
</reference>
<dbReference type="EMBL" id="NBXA01000021">
    <property type="protein sequence ID" value="RFA12601.1"/>
    <property type="molecule type" value="Genomic_DNA"/>
</dbReference>